<proteinExistence type="inferred from homology"/>
<evidence type="ECO:0000256" key="1">
    <source>
        <dbReference type="ARBA" id="ARBA00010562"/>
    </source>
</evidence>
<dbReference type="AlphaFoldDB" id="F1T4E3"/>
<dbReference type="PANTHER" id="PTHR38781">
    <property type="entry name" value="ANTITOXIN DINJ-RELATED"/>
    <property type="match status" value="1"/>
</dbReference>
<dbReference type="Proteomes" id="UP000005947">
    <property type="component" value="Unassembled WGS sequence"/>
</dbReference>
<dbReference type="PANTHER" id="PTHR38781:SF1">
    <property type="entry name" value="ANTITOXIN DINJ-RELATED"/>
    <property type="match status" value="1"/>
</dbReference>
<keyword evidence="4" id="KW-1185">Reference proteome</keyword>
<name>F1T4E3_9ACTN</name>
<dbReference type="GO" id="GO:0006351">
    <property type="term" value="P:DNA-templated transcription"/>
    <property type="evidence" value="ECO:0007669"/>
    <property type="project" value="TreeGrafter"/>
</dbReference>
<comment type="similarity">
    <text evidence="1">Belongs to the RelB/DinJ antitoxin family.</text>
</comment>
<dbReference type="Pfam" id="PF04221">
    <property type="entry name" value="RelB"/>
    <property type="match status" value="1"/>
</dbReference>
<evidence type="ECO:0000313" key="4">
    <source>
        <dbReference type="Proteomes" id="UP000005947"/>
    </source>
</evidence>
<dbReference type="eggNOG" id="COG3077">
    <property type="taxonomic scope" value="Bacteria"/>
</dbReference>
<organism evidence="3 4">
    <name type="scientific">Fannyhessea vaginae DSM 15829</name>
    <dbReference type="NCBI Taxonomy" id="525256"/>
    <lineage>
        <taxon>Bacteria</taxon>
        <taxon>Bacillati</taxon>
        <taxon>Actinomycetota</taxon>
        <taxon>Coriobacteriia</taxon>
        <taxon>Coriobacteriales</taxon>
        <taxon>Atopobiaceae</taxon>
        <taxon>Fannyhessea</taxon>
    </lineage>
</organism>
<gene>
    <name evidence="3" type="ORF">HMPREF0091_10534</name>
</gene>
<dbReference type="InterPro" id="IPR013321">
    <property type="entry name" value="Arc_rbn_hlx_hlx"/>
</dbReference>
<comment type="caution">
    <text evidence="3">The sequence shown here is derived from an EMBL/GenBank/DDBJ whole genome shotgun (WGS) entry which is preliminary data.</text>
</comment>
<accession>F1T4E3</accession>
<sequence length="88" mass="9981">MLKEVIMTQVNFRVDDTIKMKAESACAAMGLSMSTAINIFLTKLANEQRIPFEVAVDPFYSHENMTRLRKSIDQLNAGKGKVHEVDYE</sequence>
<evidence type="ECO:0000256" key="2">
    <source>
        <dbReference type="ARBA" id="ARBA00022649"/>
    </source>
</evidence>
<evidence type="ECO:0000313" key="3">
    <source>
        <dbReference type="EMBL" id="EGF23587.1"/>
    </source>
</evidence>
<dbReference type="Gene3D" id="1.10.1220.10">
    <property type="entry name" value="Met repressor-like"/>
    <property type="match status" value="1"/>
</dbReference>
<dbReference type="GO" id="GO:0006355">
    <property type="term" value="P:regulation of DNA-templated transcription"/>
    <property type="evidence" value="ECO:0007669"/>
    <property type="project" value="InterPro"/>
</dbReference>
<dbReference type="EMBL" id="ACGK02000001">
    <property type="protein sequence ID" value="EGF23587.1"/>
    <property type="molecule type" value="Genomic_DNA"/>
</dbReference>
<reference evidence="3 4" key="1">
    <citation type="submission" date="2011-02" db="EMBL/GenBank/DDBJ databases">
        <authorList>
            <person name="Muzny D."/>
            <person name="Qin X."/>
            <person name="Buhay C."/>
            <person name="Dugan-Rocha S."/>
            <person name="Ding Y."/>
            <person name="Chen G."/>
            <person name="Hawes A."/>
            <person name="Holder M."/>
            <person name="Jhangiani S."/>
            <person name="Johnson A."/>
            <person name="Khan Z."/>
            <person name="Li Z."/>
            <person name="Liu W."/>
            <person name="Liu X."/>
            <person name="Perez L."/>
            <person name="Shen H."/>
            <person name="Wang Q."/>
            <person name="Watt J."/>
            <person name="Xi L."/>
            <person name="Xin Y."/>
            <person name="Zhou J."/>
            <person name="Deng J."/>
            <person name="Jiang H."/>
            <person name="Liu Y."/>
            <person name="Qu J."/>
            <person name="Song X.-Z."/>
            <person name="Zhang L."/>
            <person name="Villasana D."/>
            <person name="Johnson A."/>
            <person name="Liu J."/>
            <person name="Liyanage D."/>
            <person name="Lorensuhewa L."/>
            <person name="Robinson T."/>
            <person name="Song A."/>
            <person name="Song B.-B."/>
            <person name="Dinh H."/>
            <person name="Thornton R."/>
            <person name="Coyle M."/>
            <person name="Francisco L."/>
            <person name="Jackson L."/>
            <person name="Javaid M."/>
            <person name="Korchina V."/>
            <person name="Kovar C."/>
            <person name="Mata R."/>
            <person name="Mathew T."/>
            <person name="Ngo R."/>
            <person name="Nguyen L."/>
            <person name="Nguyen N."/>
            <person name="Okwuonu G."/>
            <person name="Ongeri F."/>
            <person name="Pham C."/>
            <person name="Simmons D."/>
            <person name="Wilczek-Boney K."/>
            <person name="Hale W."/>
            <person name="Jakkamsetti A."/>
            <person name="Pham P."/>
            <person name="Ruth R."/>
            <person name="San Lucas F."/>
            <person name="Warren J."/>
            <person name="Zhang J."/>
            <person name="Zhao Z."/>
            <person name="Zhou C."/>
            <person name="Zhu D."/>
            <person name="Lee S."/>
            <person name="Bess C."/>
            <person name="Blankenburg K."/>
            <person name="Forbes L."/>
            <person name="Fu Q."/>
            <person name="Gubbala S."/>
            <person name="Hirani K."/>
            <person name="Jayaseelan J.C."/>
            <person name="Lara F."/>
            <person name="Munidasa M."/>
            <person name="Palculict T."/>
            <person name="Patil S."/>
            <person name="Pu L.-L."/>
            <person name="Saada N."/>
            <person name="Tang L."/>
            <person name="Weissenberger G."/>
            <person name="Zhu Y."/>
            <person name="Hemphill L."/>
            <person name="Shang Y."/>
            <person name="Youmans B."/>
            <person name="Ayvaz T."/>
            <person name="Ross M."/>
            <person name="Santibanez J."/>
            <person name="Aqrawi P."/>
            <person name="Gross S."/>
            <person name="Joshi V."/>
            <person name="Fowler G."/>
            <person name="Nazareth L."/>
            <person name="Reid J."/>
            <person name="Worley K."/>
            <person name="Petrosino J."/>
            <person name="Highlander S."/>
            <person name="Gibbs R."/>
        </authorList>
    </citation>
    <scope>NUCLEOTIDE SEQUENCE [LARGE SCALE GENOMIC DNA]</scope>
    <source>
        <strain evidence="3 4">DSM 15829</strain>
    </source>
</reference>
<keyword evidence="2" id="KW-1277">Toxin-antitoxin system</keyword>
<dbReference type="InterPro" id="IPR007337">
    <property type="entry name" value="RelB/DinJ"/>
</dbReference>
<dbReference type="NCBIfam" id="TIGR02384">
    <property type="entry name" value="RelB_DinJ"/>
    <property type="match status" value="1"/>
</dbReference>
<protein>
    <submittedName>
        <fullName evidence="3">Addiction module antitoxin, RelB/DinJ family</fullName>
    </submittedName>
</protein>